<dbReference type="SMART" id="SM00356">
    <property type="entry name" value="ZnF_C3H1"/>
    <property type="match status" value="3"/>
</dbReference>
<reference evidence="15" key="2">
    <citation type="submission" date="2014-03" db="EMBL/GenBank/DDBJ databases">
        <authorList>
            <person name="Genoscope - CEA"/>
        </authorList>
    </citation>
    <scope>NUCLEOTIDE SEQUENCE</scope>
</reference>
<dbReference type="GO" id="GO:0008270">
    <property type="term" value="F:zinc ion binding"/>
    <property type="evidence" value="ECO:0007669"/>
    <property type="project" value="UniProtKB-KW"/>
</dbReference>
<dbReference type="InterPro" id="IPR036855">
    <property type="entry name" value="Znf_CCCH_sf"/>
</dbReference>
<evidence type="ECO:0000256" key="2">
    <source>
        <dbReference type="ARBA" id="ARBA00004906"/>
    </source>
</evidence>
<dbReference type="UniPathway" id="UPA00143"/>
<evidence type="ECO:0000256" key="8">
    <source>
        <dbReference type="ARBA" id="ARBA00022786"/>
    </source>
</evidence>
<dbReference type="SUPFAM" id="SSF90229">
    <property type="entry name" value="CCCH zinc finger"/>
    <property type="match status" value="1"/>
</dbReference>
<proteinExistence type="predicted"/>
<dbReference type="PaxDb" id="8022-A0A060XEI2"/>
<reference evidence="15" key="1">
    <citation type="journal article" date="2014" name="Nat. Commun.">
        <title>The rainbow trout genome provides novel insights into evolution after whole-genome duplication in vertebrates.</title>
        <authorList>
            <person name="Berthelot C."/>
            <person name="Brunet F."/>
            <person name="Chalopin D."/>
            <person name="Juanchich A."/>
            <person name="Bernard M."/>
            <person name="Noel B."/>
            <person name="Bento P."/>
            <person name="Da Silva C."/>
            <person name="Labadie K."/>
            <person name="Alberti A."/>
            <person name="Aury J.M."/>
            <person name="Louis A."/>
            <person name="Dehais P."/>
            <person name="Bardou P."/>
            <person name="Montfort J."/>
            <person name="Klopp C."/>
            <person name="Cabau C."/>
            <person name="Gaspin C."/>
            <person name="Thorgaard G.H."/>
            <person name="Boussaha M."/>
            <person name="Quillet E."/>
            <person name="Guyomard R."/>
            <person name="Galiana D."/>
            <person name="Bobe J."/>
            <person name="Volff J.N."/>
            <person name="Genet C."/>
            <person name="Wincker P."/>
            <person name="Jaillon O."/>
            <person name="Roest Crollius H."/>
            <person name="Guiguen Y."/>
        </authorList>
    </citation>
    <scope>NUCLEOTIDE SEQUENCE [LARGE SCALE GENOMIC DNA]</scope>
</reference>
<feature type="zinc finger region" description="C3H1-type" evidence="10">
    <location>
        <begin position="73"/>
        <end position="100"/>
    </location>
</feature>
<sequence length="445" mass="50299">MFTRIMVVILLDCTDVCSLVYPRYLSDAGHKMESDIGQSSHFRSGVTCRQFLNGSCRFGSRCHYLHELPSVLPPTSQICRYFQKGGCWFGDGCRYLHVTDPEAASAGLSRRGSAPVVHTPWVGHALPERRGSEPSLLQAQGFYSQGRRGAESMQTYVAHLQHNFGRQNTDITEEDVAEGSSQTSPHRRAESSHAHVPEPQASVQQCSETSAQTTVPSSTLSAQAGEWRPLVNQQEPSTLEVAAEHGASSATAAFQTAQEHTESFNQSKDVTCGICMETVYEKTSAEERRFGILPNCSHPFCLSCIVTWRKTKNFHEEVIKSCPQCRVKSAFYIPNKYWVEGQPKETLIRNFKAKCSKRRCSFFMRHGCCPFKTECLYWHDLPHGYRPPRRRRSAHSHHAMSLDDLGSLQLLDYVIAMTLLDDLLEDEDDDEFPLYLSEYDDYDLF</sequence>
<dbReference type="STRING" id="8022.A0A060XEI2"/>
<accession>A0A060XEI2</accession>
<evidence type="ECO:0000256" key="4">
    <source>
        <dbReference type="ARBA" id="ARBA00022679"/>
    </source>
</evidence>
<keyword evidence="12" id="KW-0732">Signal</keyword>
<feature type="chain" id="PRO_5001595089" description="RING-type E3 ubiquitin transferase" evidence="12">
    <location>
        <begin position="19"/>
        <end position="445"/>
    </location>
</feature>
<evidence type="ECO:0000259" key="14">
    <source>
        <dbReference type="PROSITE" id="PS50103"/>
    </source>
</evidence>
<keyword evidence="5 10" id="KW-0479">Metal-binding</keyword>
<feature type="compositionally biased region" description="Polar residues" evidence="11">
    <location>
        <begin position="201"/>
        <end position="222"/>
    </location>
</feature>
<dbReference type="Gene3D" id="3.30.40.10">
    <property type="entry name" value="Zinc/RING finger domain, C3HC4 (zinc finger)"/>
    <property type="match status" value="1"/>
</dbReference>
<dbReference type="InterPro" id="IPR001841">
    <property type="entry name" value="Znf_RING"/>
</dbReference>
<dbReference type="PANTHER" id="PTHR11224">
    <property type="entry name" value="MAKORIN-RELATED"/>
    <property type="match status" value="1"/>
</dbReference>
<feature type="domain" description="C3H1-type" evidence="14">
    <location>
        <begin position="42"/>
        <end position="69"/>
    </location>
</feature>
<comment type="pathway">
    <text evidence="2">Protein modification; protein ubiquitination.</text>
</comment>
<feature type="domain" description="C3H1-type" evidence="14">
    <location>
        <begin position="73"/>
        <end position="100"/>
    </location>
</feature>
<evidence type="ECO:0000256" key="1">
    <source>
        <dbReference type="ARBA" id="ARBA00000900"/>
    </source>
</evidence>
<dbReference type="InterPro" id="IPR013083">
    <property type="entry name" value="Znf_RING/FYVE/PHD"/>
</dbReference>
<dbReference type="SUPFAM" id="SSF57850">
    <property type="entry name" value="RING/U-box"/>
    <property type="match status" value="1"/>
</dbReference>
<evidence type="ECO:0000313" key="16">
    <source>
        <dbReference type="Proteomes" id="UP000193380"/>
    </source>
</evidence>
<dbReference type="EMBL" id="FR905074">
    <property type="protein sequence ID" value="CDQ75709.1"/>
    <property type="molecule type" value="Genomic_DNA"/>
</dbReference>
<dbReference type="PROSITE" id="PS50089">
    <property type="entry name" value="ZF_RING_2"/>
    <property type="match status" value="1"/>
</dbReference>
<keyword evidence="8" id="KW-0833">Ubl conjugation pathway</keyword>
<keyword evidence="4" id="KW-0808">Transferase</keyword>
<dbReference type="Proteomes" id="UP000193380">
    <property type="component" value="Unassembled WGS sequence"/>
</dbReference>
<dbReference type="Pfam" id="PF18044">
    <property type="entry name" value="zf-CCCH_4"/>
    <property type="match status" value="2"/>
</dbReference>
<evidence type="ECO:0000256" key="10">
    <source>
        <dbReference type="PROSITE-ProRule" id="PRU00723"/>
    </source>
</evidence>
<feature type="compositionally biased region" description="Basic and acidic residues" evidence="11">
    <location>
        <begin position="187"/>
        <end position="196"/>
    </location>
</feature>
<dbReference type="GO" id="GO:0000209">
    <property type="term" value="P:protein polyubiquitination"/>
    <property type="evidence" value="ECO:0007669"/>
    <property type="project" value="InterPro"/>
</dbReference>
<keyword evidence="9 10" id="KW-0862">Zinc</keyword>
<organism evidence="15 16">
    <name type="scientific">Oncorhynchus mykiss</name>
    <name type="common">Rainbow trout</name>
    <name type="synonym">Salmo gairdneri</name>
    <dbReference type="NCBI Taxonomy" id="8022"/>
    <lineage>
        <taxon>Eukaryota</taxon>
        <taxon>Metazoa</taxon>
        <taxon>Chordata</taxon>
        <taxon>Craniata</taxon>
        <taxon>Vertebrata</taxon>
        <taxon>Euteleostomi</taxon>
        <taxon>Actinopterygii</taxon>
        <taxon>Neopterygii</taxon>
        <taxon>Teleostei</taxon>
        <taxon>Protacanthopterygii</taxon>
        <taxon>Salmoniformes</taxon>
        <taxon>Salmonidae</taxon>
        <taxon>Salmoninae</taxon>
        <taxon>Oncorhynchus</taxon>
    </lineage>
</organism>
<dbReference type="InterPro" id="IPR000571">
    <property type="entry name" value="Znf_CCCH"/>
</dbReference>
<dbReference type="PROSITE" id="PS00518">
    <property type="entry name" value="ZF_RING_1"/>
    <property type="match status" value="1"/>
</dbReference>
<evidence type="ECO:0000256" key="7">
    <source>
        <dbReference type="ARBA" id="ARBA00022771"/>
    </source>
</evidence>
<evidence type="ECO:0000256" key="11">
    <source>
        <dbReference type="SAM" id="MobiDB-lite"/>
    </source>
</evidence>
<dbReference type="EC" id="2.3.2.27" evidence="3"/>
<evidence type="ECO:0000256" key="6">
    <source>
        <dbReference type="ARBA" id="ARBA00022737"/>
    </source>
</evidence>
<feature type="region of interest" description="Disordered" evidence="11">
    <location>
        <begin position="173"/>
        <end position="229"/>
    </location>
</feature>
<dbReference type="InterPro" id="IPR041367">
    <property type="entry name" value="Znf-CCCH_4"/>
</dbReference>
<dbReference type="Pfam" id="PF00097">
    <property type="entry name" value="zf-C3HC4"/>
    <property type="match status" value="1"/>
</dbReference>
<feature type="zinc finger region" description="C3H1-type" evidence="10">
    <location>
        <begin position="42"/>
        <end position="69"/>
    </location>
</feature>
<comment type="catalytic activity">
    <reaction evidence="1">
        <text>S-ubiquitinyl-[E2 ubiquitin-conjugating enzyme]-L-cysteine + [acceptor protein]-L-lysine = [E2 ubiquitin-conjugating enzyme]-L-cysteine + N(6)-ubiquitinyl-[acceptor protein]-L-lysine.</text>
        <dbReference type="EC" id="2.3.2.27"/>
    </reaction>
</comment>
<dbReference type="FunFam" id="3.30.40.10:FF:000117">
    <property type="entry name" value="Probable E3 ubiquitin-protein ligase makorin-1"/>
    <property type="match status" value="1"/>
</dbReference>
<name>A0A060XEI2_ONCMY</name>
<dbReference type="SMART" id="SM00184">
    <property type="entry name" value="RING"/>
    <property type="match status" value="1"/>
</dbReference>
<evidence type="ECO:0000259" key="13">
    <source>
        <dbReference type="PROSITE" id="PS50089"/>
    </source>
</evidence>
<evidence type="ECO:0000256" key="9">
    <source>
        <dbReference type="ARBA" id="ARBA00022833"/>
    </source>
</evidence>
<gene>
    <name evidence="15" type="ORF">GSONMT00028233001</name>
</gene>
<evidence type="ECO:0000256" key="3">
    <source>
        <dbReference type="ARBA" id="ARBA00012483"/>
    </source>
</evidence>
<feature type="domain" description="RING-type" evidence="13">
    <location>
        <begin position="272"/>
        <end position="326"/>
    </location>
</feature>
<dbReference type="AlphaFoldDB" id="A0A060XEI2"/>
<evidence type="ECO:0000313" key="15">
    <source>
        <dbReference type="EMBL" id="CDQ75709.1"/>
    </source>
</evidence>
<dbReference type="PROSITE" id="PS50103">
    <property type="entry name" value="ZF_C3H1"/>
    <property type="match status" value="3"/>
</dbReference>
<protein>
    <recommendedName>
        <fullName evidence="3">RING-type E3 ubiquitin transferase</fullName>
        <ecNumber evidence="3">2.3.2.27</ecNumber>
    </recommendedName>
</protein>
<dbReference type="PANTHER" id="PTHR11224:SF39">
    <property type="entry name" value="RING-TYPE E3 UBIQUITIN TRANSFERASE"/>
    <property type="match status" value="1"/>
</dbReference>
<evidence type="ECO:0000256" key="5">
    <source>
        <dbReference type="ARBA" id="ARBA00022723"/>
    </source>
</evidence>
<feature type="domain" description="C3H1-type" evidence="14">
    <location>
        <begin position="354"/>
        <end position="382"/>
    </location>
</feature>
<keyword evidence="6" id="KW-0677">Repeat</keyword>
<dbReference type="InterPro" id="IPR018957">
    <property type="entry name" value="Znf_C3HC4_RING-type"/>
</dbReference>
<dbReference type="Gene3D" id="3.30.1370.210">
    <property type="match status" value="1"/>
</dbReference>
<evidence type="ECO:0000256" key="12">
    <source>
        <dbReference type="SAM" id="SignalP"/>
    </source>
</evidence>
<feature type="signal peptide" evidence="12">
    <location>
        <begin position="1"/>
        <end position="18"/>
    </location>
</feature>
<dbReference type="InterPro" id="IPR045072">
    <property type="entry name" value="MKRN-like"/>
</dbReference>
<dbReference type="GO" id="GO:0061630">
    <property type="term" value="F:ubiquitin protein ligase activity"/>
    <property type="evidence" value="ECO:0007669"/>
    <property type="project" value="UniProtKB-EC"/>
</dbReference>
<feature type="zinc finger region" description="C3H1-type" evidence="10">
    <location>
        <begin position="354"/>
        <end position="382"/>
    </location>
</feature>
<keyword evidence="7 10" id="KW-0863">Zinc-finger</keyword>
<dbReference type="InterPro" id="IPR017907">
    <property type="entry name" value="Znf_RING_CS"/>
</dbReference>